<feature type="transmembrane region" description="Helical" evidence="1">
    <location>
        <begin position="88"/>
        <end position="108"/>
    </location>
</feature>
<reference evidence="3" key="2">
    <citation type="submission" date="2013-03" db="EMBL/GenBank/DDBJ databases">
        <title>The Cellulophaga phages: a novel, diverse, and globally ubiquitous model system.</title>
        <authorList>
            <person name="Holmfeldt K."/>
            <person name="Solonenko N."/>
            <person name="Shah M."/>
            <person name="Corrier K."/>
            <person name="Riemann L."/>
            <person name="VerBerkmoes N.C."/>
            <person name="Sullivan M.B."/>
        </authorList>
    </citation>
    <scope>NUCLEOTIDE SEQUENCE [LARGE SCALE GENOMIC DNA]</scope>
</reference>
<keyword evidence="1" id="KW-1133">Transmembrane helix</keyword>
<dbReference type="GeneID" id="16796824"/>
<organism evidence="2 3">
    <name type="scientific">Cellulophaga phage phi38:1</name>
    <dbReference type="NCBI Taxonomy" id="1327977"/>
    <lineage>
        <taxon>Viruses</taxon>
        <taxon>Duplodnaviria</taxon>
        <taxon>Heunggongvirae</taxon>
        <taxon>Uroviricota</taxon>
        <taxon>Caudoviricetes</taxon>
        <taxon>Pervagoviridae</taxon>
        <taxon>Callevirus</taxon>
        <taxon>Callevirus phi38una</taxon>
    </lineage>
</organism>
<feature type="transmembrane region" description="Helical" evidence="1">
    <location>
        <begin position="47"/>
        <end position="67"/>
    </location>
</feature>
<dbReference type="Proteomes" id="UP000014715">
    <property type="component" value="Segment"/>
</dbReference>
<reference evidence="2 3" key="1">
    <citation type="journal article" date="2013" name="Proc. Natl. Acad. Sci. U.S.A.">
        <title>Twelve previously unknown phage genera are ubiquitous in global oceans.</title>
        <authorList>
            <person name="Holmfeldt K."/>
            <person name="Solonenko N."/>
            <person name="Shah M."/>
            <person name="Corrier K."/>
            <person name="Riemann L."/>
            <person name="Verberkmoes N.C."/>
            <person name="Sullivan M.B."/>
        </authorList>
    </citation>
    <scope>NUCLEOTIDE SEQUENCE [LARGE SCALE GENOMIC DNA]</scope>
    <source>
        <strain evidence="2">Phi38:1</strain>
    </source>
</reference>
<dbReference type="RefSeq" id="YP_008241407.1">
    <property type="nucleotide sequence ID" value="NC_021796.1"/>
</dbReference>
<evidence type="ECO:0000313" key="2">
    <source>
        <dbReference type="EMBL" id="AGO48056.1"/>
    </source>
</evidence>
<proteinExistence type="predicted"/>
<keyword evidence="1" id="KW-0812">Transmembrane</keyword>
<gene>
    <name evidence="2" type="ORF">Phi38:1_gp026</name>
</gene>
<accession>R9ZY69</accession>
<evidence type="ECO:0000313" key="3">
    <source>
        <dbReference type="Proteomes" id="UP000014715"/>
    </source>
</evidence>
<keyword evidence="3" id="KW-1185">Reference proteome</keyword>
<protein>
    <submittedName>
        <fullName evidence="2">Uncharacterized protein</fullName>
    </submittedName>
</protein>
<name>R9ZY69_9CAUD</name>
<evidence type="ECO:0000256" key="1">
    <source>
        <dbReference type="SAM" id="Phobius"/>
    </source>
</evidence>
<keyword evidence="1" id="KW-0472">Membrane</keyword>
<dbReference type="KEGG" id="vg:16796824"/>
<dbReference type="EMBL" id="KC821614">
    <property type="protein sequence ID" value="AGO48056.1"/>
    <property type="molecule type" value="Genomic_DNA"/>
</dbReference>
<sequence length="135" mass="15519">MEDNLDSELAKLVKKGIEVAESTGDFVIEQAPILLKEFYRWHIASEVLGIVFSSLYLFLIYKIFILLGRKEKSNRYDSLIMGRYYEKGGPMFALLCIFTAIAAPLSFYSLIDGVYSLLKVLIAPRLYLIEYFINQ</sequence>